<dbReference type="PANTHER" id="PTHR21308">
    <property type="entry name" value="PHYTANOYL-COA ALPHA-HYDROXYLASE"/>
    <property type="match status" value="1"/>
</dbReference>
<protein>
    <recommendedName>
        <fullName evidence="2">phytanoyl-CoA dioxygenase</fullName>
        <ecNumber evidence="2">1.14.11.18</ecNumber>
    </recommendedName>
    <alternativeName>
        <fullName evidence="3">Phytanic acid oxidase</fullName>
    </alternativeName>
    <alternativeName>
        <fullName evidence="4">Phytanoyl-CoA alpha-hydroxylase</fullName>
    </alternativeName>
</protein>
<sequence length="209" mass="24012">MTTYRAVFEKVCKKELTAPGLVVMRDVAIAKSEFVPDQKAVTKIQEFQEIPELFRYCCLPQNHHIFCSSLQGKKTSRHPMHQDLHYFPFRPAERVVCAWTAMERIDRSNGCLVVIPGTHKGELKQHDYPEWEGGVNKMYHGVRDFDPNSPRVHLVMEKGDTAISCHYASSDCYYIDVKGTSQENIEKEVSEMVQKRYGLDDGLSLKVNE</sequence>
<dbReference type="OrthoDB" id="2328924at2759"/>
<dbReference type="PANTHER" id="PTHR21308:SF1">
    <property type="entry name" value="PHYTANOYL-COA DIOXYGENASE, PEROXISOMAL"/>
    <property type="match status" value="1"/>
</dbReference>
<evidence type="ECO:0000256" key="2">
    <source>
        <dbReference type="ARBA" id="ARBA00034809"/>
    </source>
</evidence>
<dbReference type="Pfam" id="PF05721">
    <property type="entry name" value="PhyH"/>
    <property type="match status" value="1"/>
</dbReference>
<feature type="non-terminal residue" evidence="5">
    <location>
        <position position="209"/>
    </location>
</feature>
<evidence type="ECO:0000313" key="6">
    <source>
        <dbReference type="Proteomes" id="UP000228934"/>
    </source>
</evidence>
<dbReference type="Proteomes" id="UP000228934">
    <property type="component" value="Unassembled WGS sequence"/>
</dbReference>
<dbReference type="EMBL" id="KV961001">
    <property type="protein sequence ID" value="PIO16274.1"/>
    <property type="molecule type" value="Genomic_DNA"/>
</dbReference>
<dbReference type="InterPro" id="IPR047128">
    <property type="entry name" value="PhyH"/>
</dbReference>
<dbReference type="SUPFAM" id="SSF51197">
    <property type="entry name" value="Clavaminate synthase-like"/>
    <property type="match status" value="1"/>
</dbReference>
<dbReference type="GO" id="GO:0001561">
    <property type="term" value="P:fatty acid alpha-oxidation"/>
    <property type="evidence" value="ECO:0007669"/>
    <property type="project" value="InterPro"/>
</dbReference>
<proteinExistence type="inferred from homology"/>
<evidence type="ECO:0000256" key="3">
    <source>
        <dbReference type="ARBA" id="ARBA00034921"/>
    </source>
</evidence>
<dbReference type="GO" id="GO:0048244">
    <property type="term" value="F:phytanoyl-CoA dioxygenase activity"/>
    <property type="evidence" value="ECO:0007669"/>
    <property type="project" value="UniProtKB-EC"/>
</dbReference>
<keyword evidence="6" id="KW-1185">Reference proteome</keyword>
<organism evidence="5 6">
    <name type="scientific">Aquarana catesbeiana</name>
    <name type="common">American bullfrog</name>
    <name type="synonym">Rana catesbeiana</name>
    <dbReference type="NCBI Taxonomy" id="8400"/>
    <lineage>
        <taxon>Eukaryota</taxon>
        <taxon>Metazoa</taxon>
        <taxon>Chordata</taxon>
        <taxon>Craniata</taxon>
        <taxon>Vertebrata</taxon>
        <taxon>Euteleostomi</taxon>
        <taxon>Amphibia</taxon>
        <taxon>Batrachia</taxon>
        <taxon>Anura</taxon>
        <taxon>Neobatrachia</taxon>
        <taxon>Ranoidea</taxon>
        <taxon>Ranidae</taxon>
        <taxon>Aquarana</taxon>
    </lineage>
</organism>
<gene>
    <name evidence="5" type="ORF">AB205_0174120</name>
</gene>
<evidence type="ECO:0000256" key="4">
    <source>
        <dbReference type="ARBA" id="ARBA00034924"/>
    </source>
</evidence>
<dbReference type="Gene3D" id="2.60.120.620">
    <property type="entry name" value="q2cbj1_9rhob like domain"/>
    <property type="match status" value="2"/>
</dbReference>
<dbReference type="InterPro" id="IPR008775">
    <property type="entry name" value="Phytyl_CoA_dOase-like"/>
</dbReference>
<reference evidence="6" key="1">
    <citation type="journal article" date="2017" name="Nat. Commun.">
        <title>The North American bullfrog draft genome provides insight into hormonal regulation of long noncoding RNA.</title>
        <authorList>
            <person name="Hammond S.A."/>
            <person name="Warren R.L."/>
            <person name="Vandervalk B.P."/>
            <person name="Kucuk E."/>
            <person name="Khan H."/>
            <person name="Gibb E.A."/>
            <person name="Pandoh P."/>
            <person name="Kirk H."/>
            <person name="Zhao Y."/>
            <person name="Jones M."/>
            <person name="Mungall A.J."/>
            <person name="Coope R."/>
            <person name="Pleasance S."/>
            <person name="Moore R.A."/>
            <person name="Holt R.A."/>
            <person name="Round J.M."/>
            <person name="Ohora S."/>
            <person name="Walle B.V."/>
            <person name="Veldhoen N."/>
            <person name="Helbing C.C."/>
            <person name="Birol I."/>
        </authorList>
    </citation>
    <scope>NUCLEOTIDE SEQUENCE [LARGE SCALE GENOMIC DNA]</scope>
</reference>
<dbReference type="EC" id="1.14.11.18" evidence="2"/>
<dbReference type="AlphaFoldDB" id="A0A2G9QKZ7"/>
<evidence type="ECO:0000256" key="1">
    <source>
        <dbReference type="ARBA" id="ARBA00005830"/>
    </source>
</evidence>
<accession>A0A2G9QKZ7</accession>
<evidence type="ECO:0000313" key="5">
    <source>
        <dbReference type="EMBL" id="PIO16274.1"/>
    </source>
</evidence>
<name>A0A2G9QKZ7_AQUCT</name>
<comment type="similarity">
    <text evidence="1">Belongs to the PhyH family.</text>
</comment>